<dbReference type="AlphaFoldDB" id="A0A848KIR0"/>
<comment type="caution">
    <text evidence="9">The sequence shown here is derived from an EMBL/GenBank/DDBJ whole genome shotgun (WGS) entry which is preliminary data.</text>
</comment>
<dbReference type="Proteomes" id="UP000535543">
    <property type="component" value="Unassembled WGS sequence"/>
</dbReference>
<dbReference type="InterPro" id="IPR051677">
    <property type="entry name" value="AfsR-DnrI-RedD_regulator"/>
</dbReference>
<dbReference type="SMART" id="SM01043">
    <property type="entry name" value="BTAD"/>
    <property type="match status" value="1"/>
</dbReference>
<dbReference type="InterPro" id="IPR001867">
    <property type="entry name" value="OmpR/PhoB-type_DNA-bd"/>
</dbReference>
<dbReference type="InterPro" id="IPR011990">
    <property type="entry name" value="TPR-like_helical_dom_sf"/>
</dbReference>
<evidence type="ECO:0000256" key="5">
    <source>
        <dbReference type="ARBA" id="ARBA00023163"/>
    </source>
</evidence>
<sequence length="360" mass="38236">MVDGVPLPVGGPKPRTMIALLAVNRRRAVPSEALADAVWDNDAPDAYASSLQVFVSNLRKTLRNAGVDAQAILATASPGYKLHIDDGECDLGRFEAARAAGTKAAEAGDAAAAAKHFAAALAEWSGKALSDLRGLQFADDFAAAVEEERLLTVSARIDADLACGRASAVVGELIALTGEFPLREPLWGQLITALYLSNRQAEALDACRRVRAILAEELGIDPSPALVQLEQQVLRQEPLVPGSIGQAERLAKAMSETVGEMPNAVRRGRLRVEDGRTVAIPADGLRIGRMTDNDLELDDPKVSRYHAQIKPSPAGLLIRDLQSANGVFLRGHQIDGGALLGNGDAIRIGSTTMVFEETSR</sequence>
<evidence type="ECO:0000256" key="4">
    <source>
        <dbReference type="ARBA" id="ARBA00023125"/>
    </source>
</evidence>
<feature type="domain" description="FHA" evidence="7">
    <location>
        <begin position="285"/>
        <end position="334"/>
    </location>
</feature>
<dbReference type="PROSITE" id="PS50006">
    <property type="entry name" value="FHA_DOMAIN"/>
    <property type="match status" value="1"/>
</dbReference>
<dbReference type="PROSITE" id="PS51755">
    <property type="entry name" value="OMPR_PHOB"/>
    <property type="match status" value="1"/>
</dbReference>
<dbReference type="PANTHER" id="PTHR35807">
    <property type="entry name" value="TRANSCRIPTIONAL REGULATOR REDD-RELATED"/>
    <property type="match status" value="1"/>
</dbReference>
<dbReference type="Gene3D" id="2.60.200.20">
    <property type="match status" value="1"/>
</dbReference>
<reference evidence="9 10" key="2">
    <citation type="submission" date="2020-06" db="EMBL/GenBank/DDBJ databases">
        <title>Antribacter stalactiti gen. nov., sp. nov., a new member of the family Nacardiaceae isolated from a cave.</title>
        <authorList>
            <person name="Kim I.S."/>
        </authorList>
    </citation>
    <scope>NUCLEOTIDE SEQUENCE [LARGE SCALE GENOMIC DNA]</scope>
    <source>
        <strain evidence="9 10">YC2-7</strain>
    </source>
</reference>
<keyword evidence="5" id="KW-0804">Transcription</keyword>
<dbReference type="CDD" id="cd15831">
    <property type="entry name" value="BTAD"/>
    <property type="match status" value="1"/>
</dbReference>
<proteinExistence type="inferred from homology"/>
<keyword evidence="2" id="KW-0597">Phosphoprotein</keyword>
<dbReference type="CDD" id="cd00060">
    <property type="entry name" value="FHA"/>
    <property type="match status" value="1"/>
</dbReference>
<dbReference type="SUPFAM" id="SSF49879">
    <property type="entry name" value="SMAD/FHA domain"/>
    <property type="match status" value="1"/>
</dbReference>
<dbReference type="Pfam" id="PF00486">
    <property type="entry name" value="Trans_reg_C"/>
    <property type="match status" value="1"/>
</dbReference>
<evidence type="ECO:0000256" key="3">
    <source>
        <dbReference type="ARBA" id="ARBA00023015"/>
    </source>
</evidence>
<dbReference type="InterPro" id="IPR016032">
    <property type="entry name" value="Sig_transdc_resp-reg_C-effctor"/>
</dbReference>
<dbReference type="GO" id="GO:0006355">
    <property type="term" value="P:regulation of DNA-templated transcription"/>
    <property type="evidence" value="ECO:0007669"/>
    <property type="project" value="InterPro"/>
</dbReference>
<name>A0A848KIR0_9NOCA</name>
<dbReference type="GO" id="GO:0003677">
    <property type="term" value="F:DNA binding"/>
    <property type="evidence" value="ECO:0007669"/>
    <property type="project" value="UniProtKB-UniRule"/>
</dbReference>
<dbReference type="Pfam" id="PF03704">
    <property type="entry name" value="BTAD"/>
    <property type="match status" value="1"/>
</dbReference>
<feature type="DNA-binding region" description="OmpR/PhoB-type" evidence="6">
    <location>
        <begin position="1"/>
        <end position="84"/>
    </location>
</feature>
<keyword evidence="3" id="KW-0805">Transcription regulation</keyword>
<dbReference type="InterPro" id="IPR036388">
    <property type="entry name" value="WH-like_DNA-bd_sf"/>
</dbReference>
<keyword evidence="10" id="KW-1185">Reference proteome</keyword>
<dbReference type="InterPro" id="IPR005158">
    <property type="entry name" value="BTAD"/>
</dbReference>
<evidence type="ECO:0000259" key="7">
    <source>
        <dbReference type="PROSITE" id="PS50006"/>
    </source>
</evidence>
<accession>A0A848KIR0</accession>
<keyword evidence="4 6" id="KW-0238">DNA-binding</keyword>
<dbReference type="Gene3D" id="1.10.10.10">
    <property type="entry name" value="Winged helix-like DNA-binding domain superfamily/Winged helix DNA-binding domain"/>
    <property type="match status" value="1"/>
</dbReference>
<gene>
    <name evidence="9" type="ORF">FGL95_24305</name>
</gene>
<evidence type="ECO:0000256" key="1">
    <source>
        <dbReference type="ARBA" id="ARBA00005820"/>
    </source>
</evidence>
<dbReference type="InterPro" id="IPR008984">
    <property type="entry name" value="SMAD_FHA_dom_sf"/>
</dbReference>
<dbReference type="Pfam" id="PF00498">
    <property type="entry name" value="FHA"/>
    <property type="match status" value="1"/>
</dbReference>
<dbReference type="InterPro" id="IPR000253">
    <property type="entry name" value="FHA_dom"/>
</dbReference>
<comment type="similarity">
    <text evidence="1">Belongs to the AfsR/DnrI/RedD regulatory family.</text>
</comment>
<dbReference type="FunFam" id="1.25.40.10:FF:000222">
    <property type="entry name" value="SARP family transcriptional regulator"/>
    <property type="match status" value="1"/>
</dbReference>
<evidence type="ECO:0000256" key="2">
    <source>
        <dbReference type="ARBA" id="ARBA00022553"/>
    </source>
</evidence>
<dbReference type="SUPFAM" id="SSF46894">
    <property type="entry name" value="C-terminal effector domain of the bipartite response regulators"/>
    <property type="match status" value="1"/>
</dbReference>
<evidence type="ECO:0000313" key="9">
    <source>
        <dbReference type="EMBL" id="NMN98169.1"/>
    </source>
</evidence>
<feature type="domain" description="OmpR/PhoB-type" evidence="8">
    <location>
        <begin position="1"/>
        <end position="84"/>
    </location>
</feature>
<evidence type="ECO:0000259" key="8">
    <source>
        <dbReference type="PROSITE" id="PS51755"/>
    </source>
</evidence>
<dbReference type="SMART" id="SM00240">
    <property type="entry name" value="FHA"/>
    <property type="match status" value="1"/>
</dbReference>
<protein>
    <submittedName>
        <fullName evidence="9">FHA domain-containing protein</fullName>
    </submittedName>
</protein>
<organism evidence="9 10">
    <name type="scientific">Antrihabitans stalactiti</name>
    <dbReference type="NCBI Taxonomy" id="2584121"/>
    <lineage>
        <taxon>Bacteria</taxon>
        <taxon>Bacillati</taxon>
        <taxon>Actinomycetota</taxon>
        <taxon>Actinomycetes</taxon>
        <taxon>Mycobacteriales</taxon>
        <taxon>Nocardiaceae</taxon>
        <taxon>Antrihabitans</taxon>
    </lineage>
</organism>
<dbReference type="SMART" id="SM00862">
    <property type="entry name" value="Trans_reg_C"/>
    <property type="match status" value="1"/>
</dbReference>
<evidence type="ECO:0000256" key="6">
    <source>
        <dbReference type="PROSITE-ProRule" id="PRU01091"/>
    </source>
</evidence>
<dbReference type="EMBL" id="VCQU01000009">
    <property type="protein sequence ID" value="NMN98169.1"/>
    <property type="molecule type" value="Genomic_DNA"/>
</dbReference>
<dbReference type="SUPFAM" id="SSF48452">
    <property type="entry name" value="TPR-like"/>
    <property type="match status" value="1"/>
</dbReference>
<evidence type="ECO:0000313" key="10">
    <source>
        <dbReference type="Proteomes" id="UP000535543"/>
    </source>
</evidence>
<dbReference type="Gene3D" id="1.25.40.10">
    <property type="entry name" value="Tetratricopeptide repeat domain"/>
    <property type="match status" value="1"/>
</dbReference>
<dbReference type="PANTHER" id="PTHR35807:SF1">
    <property type="entry name" value="TRANSCRIPTIONAL REGULATOR REDD"/>
    <property type="match status" value="1"/>
</dbReference>
<reference evidence="9 10" key="1">
    <citation type="submission" date="2019-05" db="EMBL/GenBank/DDBJ databases">
        <authorList>
            <person name="Lee S.D."/>
        </authorList>
    </citation>
    <scope>NUCLEOTIDE SEQUENCE [LARGE SCALE GENOMIC DNA]</scope>
    <source>
        <strain evidence="9 10">YC2-7</strain>
    </source>
</reference>
<dbReference type="GO" id="GO:0000160">
    <property type="term" value="P:phosphorelay signal transduction system"/>
    <property type="evidence" value="ECO:0007669"/>
    <property type="project" value="InterPro"/>
</dbReference>